<feature type="signal peptide" evidence="2">
    <location>
        <begin position="1"/>
        <end position="23"/>
    </location>
</feature>
<proteinExistence type="predicted"/>
<name>A0A1B6GXB6_9HEMI</name>
<gene>
    <name evidence="3" type="ORF">g.2373</name>
</gene>
<keyword evidence="1" id="KW-1133">Transmembrane helix</keyword>
<feature type="transmembrane region" description="Helical" evidence="1">
    <location>
        <begin position="77"/>
        <end position="97"/>
    </location>
</feature>
<feature type="chain" id="PRO_5008583907" description="Granulins domain-containing protein" evidence="2">
    <location>
        <begin position="24"/>
        <end position="143"/>
    </location>
</feature>
<dbReference type="AlphaFoldDB" id="A0A1B6GXB6"/>
<keyword evidence="1" id="KW-0812">Transmembrane</keyword>
<organism evidence="3">
    <name type="scientific">Cuerna arida</name>
    <dbReference type="NCBI Taxonomy" id="1464854"/>
    <lineage>
        <taxon>Eukaryota</taxon>
        <taxon>Metazoa</taxon>
        <taxon>Ecdysozoa</taxon>
        <taxon>Arthropoda</taxon>
        <taxon>Hexapoda</taxon>
        <taxon>Insecta</taxon>
        <taxon>Pterygota</taxon>
        <taxon>Neoptera</taxon>
        <taxon>Paraneoptera</taxon>
        <taxon>Hemiptera</taxon>
        <taxon>Auchenorrhyncha</taxon>
        <taxon>Membracoidea</taxon>
        <taxon>Cicadellidae</taxon>
        <taxon>Cicadellinae</taxon>
        <taxon>Proconiini</taxon>
        <taxon>Cuerna</taxon>
    </lineage>
</organism>
<evidence type="ECO:0000313" key="3">
    <source>
        <dbReference type="EMBL" id="JAS67056.1"/>
    </source>
</evidence>
<accession>A0A1B6GXB6</accession>
<dbReference type="EMBL" id="GECZ01002713">
    <property type="protein sequence ID" value="JAS67056.1"/>
    <property type="molecule type" value="Transcribed_RNA"/>
</dbReference>
<protein>
    <recommendedName>
        <fullName evidence="4">Granulins domain-containing protein</fullName>
    </recommendedName>
</protein>
<reference evidence="3" key="1">
    <citation type="submission" date="2015-11" db="EMBL/GenBank/DDBJ databases">
        <title>De novo transcriptome assembly of four potential Pierce s Disease insect vectors from Arizona vineyards.</title>
        <authorList>
            <person name="Tassone E.E."/>
        </authorList>
    </citation>
    <scope>NUCLEOTIDE SEQUENCE</scope>
</reference>
<keyword evidence="1" id="KW-0472">Membrane</keyword>
<evidence type="ECO:0008006" key="4">
    <source>
        <dbReference type="Google" id="ProtNLM"/>
    </source>
</evidence>
<evidence type="ECO:0000256" key="2">
    <source>
        <dbReference type="SAM" id="SignalP"/>
    </source>
</evidence>
<evidence type="ECO:0000256" key="1">
    <source>
        <dbReference type="SAM" id="Phobius"/>
    </source>
</evidence>
<sequence>RMSVLFTFSSIVLLASSPSNVLGDEPCWKSEQDFQDEAPPDVICRGNLRCCGQDNTGCCPLESPPADFTPQELLPRLPALVAMLYMVMLTLTLWLLCRTILSCLGNQDDLEETPFVLADDDIKVYLKKPRLSPECQVHSYTLP</sequence>
<feature type="non-terminal residue" evidence="3">
    <location>
        <position position="1"/>
    </location>
</feature>
<keyword evidence="2" id="KW-0732">Signal</keyword>